<feature type="region of interest" description="Disordered" evidence="10">
    <location>
        <begin position="125"/>
        <end position="153"/>
    </location>
</feature>
<evidence type="ECO:0000313" key="14">
    <source>
        <dbReference type="Proteomes" id="UP000095281"/>
    </source>
</evidence>
<dbReference type="SMART" id="SM00249">
    <property type="entry name" value="PHD"/>
    <property type="match status" value="3"/>
</dbReference>
<dbReference type="GO" id="GO:0003677">
    <property type="term" value="F:DNA binding"/>
    <property type="evidence" value="ECO:0007669"/>
    <property type="project" value="InterPro"/>
</dbReference>
<keyword evidence="8" id="KW-0539">Nucleus</keyword>
<evidence type="ECO:0000256" key="6">
    <source>
        <dbReference type="ARBA" id="ARBA00022964"/>
    </source>
</evidence>
<keyword evidence="6" id="KW-0223">Dioxygenase</keyword>
<dbReference type="SMART" id="SM00545">
    <property type="entry name" value="JmjN"/>
    <property type="match status" value="1"/>
</dbReference>
<dbReference type="OMA" id="CKTTLFM"/>
<dbReference type="InterPro" id="IPR013083">
    <property type="entry name" value="Znf_RING/FYVE/PHD"/>
</dbReference>
<dbReference type="Pfam" id="PF00628">
    <property type="entry name" value="PHD"/>
    <property type="match status" value="1"/>
</dbReference>
<feature type="domain" description="PHD-type" evidence="11">
    <location>
        <begin position="182"/>
        <end position="232"/>
    </location>
</feature>
<evidence type="ECO:0000256" key="8">
    <source>
        <dbReference type="ARBA" id="ARBA00023242"/>
    </source>
</evidence>
<dbReference type="Pfam" id="PF02375">
    <property type="entry name" value="JmjN"/>
    <property type="match status" value="1"/>
</dbReference>
<dbReference type="Pfam" id="PF21323">
    <property type="entry name" value="KDM5_C-hel"/>
    <property type="match status" value="1"/>
</dbReference>
<sequence>MERDLERYYTDFEPPPIAPTYYPTEEDFADPILYVAKIKSDAEKYGLVKIIPPKSFRPPFCIDPVKFEFTPRVQRLNEIDALFRLRIIFINKLVKFWQIHGQHFRIPWAENKYIDLYRLQKCNDETGPSTSEETKDESKSTPQTRRQSRMMAGLEKRRIKPIPSLDKSSLQDKSDHRTPIELVICTKCGHGDDEARLLLCETCDNSLHIYCANPPLMEVPKGEWRCHTCVTNAVKSVSTDFGFVDSQQLFNLNTFGDWANTFKQQYFKQIPRDVPREKVESEFWRNVVDIDSVVQVKYGADFCEIKSFQESVPELFADQNDLLHHMTTALNPRFLIEKGVPVYSCHQNAGEFVVTFPRAYHAGYNEGLNFAEAVNFAPPDWLRMGRQCLENYASVQRNCVFSHEELLMKMVCYAKKMSISMCLATLEELSWIVSKETEFRKKLSEAGLRDSQFCKFEDLSDDDRFRYTLEDLVPMVKRLSSRTNSYFEWKRSLSQFNTTIEDACNSQQNGDSVKQKLDINKMRTLADKWRTSRFPHCAEIQRINQILSDFDNITTGVSRILSRKIRLRDQTICQKVDTRCEYAEVLTLRDQLKKSIIEDDELETGLKELCAKVDNWKQRVQKCLADEYCGFRSIEALYSLINEAEDEFNIRLEAEGLDELRSVLERYQWIIKAEKMLQQINQFVNIKNADHEQKNVTKTIEKEEDDEKHQRLSLQKIGKLVIESSRWLLNCQNVANLTKQLEEKFDLGTRSETLASDFLENSSNVGGIENAETFWNEKLAIADWLEVARQINTEFTSLNQGTLTLTKLEQLNQNCSNSIFERNGQRHLKITQMFDALNKFVDRIKTIFQRPFNYYNLFDIIAGRSDLPALVEGEPLYLSLFDSTDYAENWIQLRNFITKEGLISHLNAINDQRSTLLHALRLANPKRQLKETCVCAKNCCGDSPSKSKKSMHELQNETIDCFVCSARFHALCVQWDTFFERFPPGIYLCQRCLRSRRPCIEEVEATCSLPDLPDNSLEKILVQNLINHSTKIFTNLHNQLHFIPKGVDLTTIDDETKNKLIDSLIMALSTEVIDLQIYQMLCSSAFFDIFPIEQNSVVVLQKIRERVVTSNPRQVLFSVFQSPIISEHSSRQNSNRRVSGIKRRSTNSTTSTRGNRRSSGKSRGGRTSSISRQNTKEDSLDNNKNGLKNEEEEEMESNFDESGSIKRVSNDHHLERCAADLCLNPYSEYTRWIQCEAGCARWYHFCCVGISVRGAQLISSYCCHKCSSTTTSFSKLSNTGIELEKQPTISTEQ</sequence>
<dbReference type="InterPro" id="IPR003349">
    <property type="entry name" value="JmjN"/>
</dbReference>
<evidence type="ECO:0000259" key="12">
    <source>
        <dbReference type="PROSITE" id="PS51183"/>
    </source>
</evidence>
<feature type="compositionally biased region" description="Basic residues" evidence="10">
    <location>
        <begin position="1154"/>
        <end position="1164"/>
    </location>
</feature>
<evidence type="ECO:0000256" key="10">
    <source>
        <dbReference type="SAM" id="MobiDB-lite"/>
    </source>
</evidence>
<dbReference type="PROSITE" id="PS01359">
    <property type="entry name" value="ZF_PHD_1"/>
    <property type="match status" value="1"/>
</dbReference>
<dbReference type="GO" id="GO:0008270">
    <property type="term" value="F:zinc ion binding"/>
    <property type="evidence" value="ECO:0007669"/>
    <property type="project" value="UniProtKB-KW"/>
</dbReference>
<feature type="compositionally biased region" description="Acidic residues" evidence="10">
    <location>
        <begin position="1190"/>
        <end position="1199"/>
    </location>
</feature>
<dbReference type="Proteomes" id="UP000095281">
    <property type="component" value="Unplaced"/>
</dbReference>
<protein>
    <submittedName>
        <fullName evidence="15">[Histone H3]-trimethyl-L-lysine(4) demethylase</fullName>
    </submittedName>
</protein>
<evidence type="ECO:0000256" key="1">
    <source>
        <dbReference type="ARBA" id="ARBA00004123"/>
    </source>
</evidence>
<dbReference type="InterPro" id="IPR019787">
    <property type="entry name" value="Znf_PHD-finger"/>
</dbReference>
<dbReference type="SUPFAM" id="SSF46774">
    <property type="entry name" value="ARID-like"/>
    <property type="match status" value="1"/>
</dbReference>
<dbReference type="Pfam" id="PF02373">
    <property type="entry name" value="JmjC"/>
    <property type="match status" value="1"/>
</dbReference>
<dbReference type="InterPro" id="IPR003347">
    <property type="entry name" value="JmjC_dom"/>
</dbReference>
<dbReference type="PROSITE" id="PS51184">
    <property type="entry name" value="JMJC"/>
    <property type="match status" value="1"/>
</dbReference>
<keyword evidence="14" id="KW-1185">Reference proteome</keyword>
<keyword evidence="6" id="KW-0560">Oxidoreductase</keyword>
<dbReference type="PANTHER" id="PTHR10694:SF33">
    <property type="entry name" value="LYSINE-SPECIFIC DEMETHYLASE 5"/>
    <property type="match status" value="1"/>
</dbReference>
<dbReference type="GO" id="GO:0000785">
    <property type="term" value="C:chromatin"/>
    <property type="evidence" value="ECO:0007669"/>
    <property type="project" value="TreeGrafter"/>
</dbReference>
<keyword evidence="5" id="KW-0156">Chromatin regulator</keyword>
<reference evidence="15" key="1">
    <citation type="submission" date="2016-11" db="UniProtKB">
        <authorList>
            <consortium name="WormBaseParasite"/>
        </authorList>
    </citation>
    <scope>IDENTIFICATION</scope>
</reference>
<evidence type="ECO:0000256" key="9">
    <source>
        <dbReference type="PROSITE-ProRule" id="PRU00146"/>
    </source>
</evidence>
<keyword evidence="4" id="KW-0862">Zinc</keyword>
<feature type="region of interest" description="Disordered" evidence="10">
    <location>
        <begin position="1128"/>
        <end position="1204"/>
    </location>
</feature>
<evidence type="ECO:0000259" key="11">
    <source>
        <dbReference type="PROSITE" id="PS50016"/>
    </source>
</evidence>
<dbReference type="PANTHER" id="PTHR10694">
    <property type="entry name" value="LYSINE-SPECIFIC DEMETHYLASE"/>
    <property type="match status" value="1"/>
</dbReference>
<keyword evidence="7" id="KW-0408">Iron</keyword>
<dbReference type="Gene3D" id="3.30.40.10">
    <property type="entry name" value="Zinc/RING finger domain, C3HC4 (zinc finger)"/>
    <property type="match status" value="2"/>
</dbReference>
<dbReference type="Gene3D" id="2.60.120.650">
    <property type="entry name" value="Cupin"/>
    <property type="match status" value="2"/>
</dbReference>
<name>A0A1I8BIC1_MELHA</name>
<accession>A0A1I8BIC1</accession>
<evidence type="ECO:0000256" key="7">
    <source>
        <dbReference type="ARBA" id="ARBA00023004"/>
    </source>
</evidence>
<dbReference type="InterPro" id="IPR048615">
    <property type="entry name" value="KDM5_C-hel"/>
</dbReference>
<feature type="domain" description="JmjC" evidence="13">
    <location>
        <begin position="244"/>
        <end position="393"/>
    </location>
</feature>
<dbReference type="InterPro" id="IPR036431">
    <property type="entry name" value="ARID_dom_sf"/>
</dbReference>
<evidence type="ECO:0000256" key="3">
    <source>
        <dbReference type="ARBA" id="ARBA00022771"/>
    </source>
</evidence>
<feature type="domain" description="JmjN" evidence="12">
    <location>
        <begin position="18"/>
        <end position="59"/>
    </location>
</feature>
<evidence type="ECO:0000256" key="5">
    <source>
        <dbReference type="ARBA" id="ARBA00022853"/>
    </source>
</evidence>
<dbReference type="SUPFAM" id="SSF51197">
    <property type="entry name" value="Clavaminate synthase-like"/>
    <property type="match status" value="1"/>
</dbReference>
<dbReference type="InterPro" id="IPR001965">
    <property type="entry name" value="Znf_PHD"/>
</dbReference>
<dbReference type="InterPro" id="IPR019786">
    <property type="entry name" value="Zinc_finger_PHD-type_CS"/>
</dbReference>
<evidence type="ECO:0000313" key="15">
    <source>
        <dbReference type="WBParaSite" id="MhA1_Contig256.frz3.gene11"/>
    </source>
</evidence>
<dbReference type="GO" id="GO:0034647">
    <property type="term" value="F:histone H3K4me/H3K4me2/H3K4me3 demethylase activity"/>
    <property type="evidence" value="ECO:0007669"/>
    <property type="project" value="TreeGrafter"/>
</dbReference>
<dbReference type="PROSITE" id="PS50016">
    <property type="entry name" value="ZF_PHD_2"/>
    <property type="match status" value="1"/>
</dbReference>
<dbReference type="GO" id="GO:0005634">
    <property type="term" value="C:nucleus"/>
    <property type="evidence" value="ECO:0007669"/>
    <property type="project" value="UniProtKB-SubCell"/>
</dbReference>
<comment type="subcellular location">
    <subcellularLocation>
        <location evidence="1">Nucleus</location>
    </subcellularLocation>
</comment>
<dbReference type="PROSITE" id="PS51183">
    <property type="entry name" value="JMJN"/>
    <property type="match status" value="1"/>
</dbReference>
<evidence type="ECO:0000256" key="2">
    <source>
        <dbReference type="ARBA" id="ARBA00022723"/>
    </source>
</evidence>
<organism evidence="14 15">
    <name type="scientific">Meloidogyne hapla</name>
    <name type="common">Root-knot nematode worm</name>
    <dbReference type="NCBI Taxonomy" id="6305"/>
    <lineage>
        <taxon>Eukaryota</taxon>
        <taxon>Metazoa</taxon>
        <taxon>Ecdysozoa</taxon>
        <taxon>Nematoda</taxon>
        <taxon>Chromadorea</taxon>
        <taxon>Rhabditida</taxon>
        <taxon>Tylenchina</taxon>
        <taxon>Tylenchomorpha</taxon>
        <taxon>Tylenchoidea</taxon>
        <taxon>Meloidogynidae</taxon>
        <taxon>Meloidogyninae</taxon>
        <taxon>Meloidogyne</taxon>
    </lineage>
</organism>
<dbReference type="GO" id="GO:0006355">
    <property type="term" value="P:regulation of DNA-templated transcription"/>
    <property type="evidence" value="ECO:0007669"/>
    <property type="project" value="TreeGrafter"/>
</dbReference>
<dbReference type="InterPro" id="IPR011011">
    <property type="entry name" value="Znf_FYVE_PHD"/>
</dbReference>
<evidence type="ECO:0000256" key="4">
    <source>
        <dbReference type="ARBA" id="ARBA00022833"/>
    </source>
</evidence>
<evidence type="ECO:0000259" key="13">
    <source>
        <dbReference type="PROSITE" id="PS51184"/>
    </source>
</evidence>
<dbReference type="SMART" id="SM00558">
    <property type="entry name" value="JmjC"/>
    <property type="match status" value="1"/>
</dbReference>
<proteinExistence type="predicted"/>
<keyword evidence="3 9" id="KW-0863">Zinc-finger</keyword>
<dbReference type="SUPFAM" id="SSF57903">
    <property type="entry name" value="FYVE/PHD zinc finger"/>
    <property type="match status" value="2"/>
</dbReference>
<dbReference type="WBParaSite" id="MhA1_Contig256.frz3.gene11">
    <property type="protein sequence ID" value="MhA1_Contig256.frz3.gene11"/>
    <property type="gene ID" value="MhA1_Contig256.frz3.gene11"/>
</dbReference>
<keyword evidence="2" id="KW-0479">Metal-binding</keyword>